<evidence type="ECO:0000256" key="1">
    <source>
        <dbReference type="ARBA" id="ARBA00009235"/>
    </source>
</evidence>
<dbReference type="Proteomes" id="UP000540014">
    <property type="component" value="Unassembled WGS sequence"/>
</dbReference>
<comment type="similarity">
    <text evidence="1">Belongs to the SIS family. PHI subfamily.</text>
</comment>
<evidence type="ECO:0000313" key="4">
    <source>
        <dbReference type="EMBL" id="NME44054.1"/>
    </source>
</evidence>
<organism evidence="4 5">
    <name type="scientific">Faecalicoccus pleomorphus</name>
    <dbReference type="NCBI Taxonomy" id="1323"/>
    <lineage>
        <taxon>Bacteria</taxon>
        <taxon>Bacillati</taxon>
        <taxon>Bacillota</taxon>
        <taxon>Erysipelotrichia</taxon>
        <taxon>Erysipelotrichales</taxon>
        <taxon>Erysipelotrichaceae</taxon>
        <taxon>Faecalicoccus</taxon>
    </lineage>
</organism>
<dbReference type="GO" id="GO:1901135">
    <property type="term" value="P:carbohydrate derivative metabolic process"/>
    <property type="evidence" value="ECO:0007669"/>
    <property type="project" value="InterPro"/>
</dbReference>
<dbReference type="PANTHER" id="PTHR43443:SF1">
    <property type="entry name" value="3-HEXULOSE-6-PHOSPHATE ISOMERASE"/>
    <property type="match status" value="1"/>
</dbReference>
<dbReference type="InterPro" id="IPR001347">
    <property type="entry name" value="SIS_dom"/>
</dbReference>
<dbReference type="CDD" id="cd05005">
    <property type="entry name" value="SIS_PHI"/>
    <property type="match status" value="1"/>
</dbReference>
<dbReference type="Pfam" id="PF01380">
    <property type="entry name" value="SIS"/>
    <property type="match status" value="1"/>
</dbReference>
<dbReference type="EMBL" id="JAQLXO010000013">
    <property type="protein sequence ID" value="MDB7982730.1"/>
    <property type="molecule type" value="Genomic_DNA"/>
</dbReference>
<dbReference type="GO" id="GO:0016853">
    <property type="term" value="F:isomerase activity"/>
    <property type="evidence" value="ECO:0007669"/>
    <property type="project" value="UniProtKB-KW"/>
</dbReference>
<dbReference type="InterPro" id="IPR017552">
    <property type="entry name" value="PHI/rmpB"/>
</dbReference>
<dbReference type="RefSeq" id="WP_168964992.1">
    <property type="nucleotide sequence ID" value="NZ_CALCIP010000021.1"/>
</dbReference>
<dbReference type="EMBL" id="JABAFR010000007">
    <property type="protein sequence ID" value="NME44054.1"/>
    <property type="molecule type" value="Genomic_DNA"/>
</dbReference>
<evidence type="ECO:0000259" key="2">
    <source>
        <dbReference type="PROSITE" id="PS51464"/>
    </source>
</evidence>
<dbReference type="GO" id="GO:0097367">
    <property type="term" value="F:carbohydrate derivative binding"/>
    <property type="evidence" value="ECO:0007669"/>
    <property type="project" value="InterPro"/>
</dbReference>
<dbReference type="AlphaFoldDB" id="A0A7X9NGZ5"/>
<name>A0A7X9NGZ5_9FIRM</name>
<proteinExistence type="inferred from homology"/>
<dbReference type="InterPro" id="IPR046348">
    <property type="entry name" value="SIS_dom_sf"/>
</dbReference>
<dbReference type="Proteomes" id="UP001212981">
    <property type="component" value="Unassembled WGS sequence"/>
</dbReference>
<feature type="domain" description="SIS" evidence="2">
    <location>
        <begin position="29"/>
        <end position="171"/>
    </location>
</feature>
<comment type="caution">
    <text evidence="4">The sequence shown here is derived from an EMBL/GenBank/DDBJ whole genome shotgun (WGS) entry which is preliminary data.</text>
</comment>
<gene>
    <name evidence="4" type="primary">hxlB</name>
    <name evidence="4" type="ORF">HF861_04050</name>
    <name evidence="3" type="ORF">PND82_07870</name>
</gene>
<dbReference type="PANTHER" id="PTHR43443">
    <property type="entry name" value="3-HEXULOSE-6-PHOSPHATE ISOMERASE"/>
    <property type="match status" value="1"/>
</dbReference>
<dbReference type="PROSITE" id="PS51464">
    <property type="entry name" value="SIS"/>
    <property type="match status" value="1"/>
</dbReference>
<keyword evidence="4" id="KW-0413">Isomerase</keyword>
<reference evidence="4 5" key="1">
    <citation type="submission" date="2020-04" db="EMBL/GenBank/DDBJ databases">
        <authorList>
            <person name="Hitch T.C.A."/>
            <person name="Wylensek D."/>
            <person name="Clavel T."/>
        </authorList>
    </citation>
    <scope>NUCLEOTIDE SEQUENCE [LARGE SCALE GENOMIC DNA]</scope>
    <source>
        <strain evidence="4 5">BSM-383-APC-22F</strain>
    </source>
</reference>
<protein>
    <submittedName>
        <fullName evidence="4">6-phospho-3-hexuloisomerase</fullName>
    </submittedName>
</protein>
<dbReference type="SUPFAM" id="SSF53697">
    <property type="entry name" value="SIS domain"/>
    <property type="match status" value="1"/>
</dbReference>
<dbReference type="NCBIfam" id="TIGR03127">
    <property type="entry name" value="RuMP_HxlB"/>
    <property type="match status" value="1"/>
</dbReference>
<accession>A0A7X9NGZ5</accession>
<reference evidence="3" key="2">
    <citation type="submission" date="2023-01" db="EMBL/GenBank/DDBJ databases">
        <title>Human gut microbiome strain richness.</title>
        <authorList>
            <person name="Chen-Liaw A."/>
        </authorList>
    </citation>
    <scope>NUCLEOTIDE SEQUENCE</scope>
    <source>
        <strain evidence="3">D8_m1001271B151109d0_201107</strain>
    </source>
</reference>
<dbReference type="Gene3D" id="3.40.50.10490">
    <property type="entry name" value="Glucose-6-phosphate isomerase like protein, domain 1"/>
    <property type="match status" value="1"/>
</dbReference>
<sequence length="188" mass="20413">MEPCKNLKAIVDELAQDAAQVSQQHVEDVENLIINAKRVFIAGAGRSGFAARAFSNRLMHLGLDVHFVGEPTCPSIREGDLLVIGSGSGKTESLVTNAKKAKREGAKLATITIHPDSEIGSIADAYIQIPGISSRVEGTGVQKAPSIQPHGSSFEQLSWLIYDSMVVDLKEKLNQTQDQMDYRHANME</sequence>
<evidence type="ECO:0000313" key="5">
    <source>
        <dbReference type="Proteomes" id="UP000540014"/>
    </source>
</evidence>
<evidence type="ECO:0000313" key="3">
    <source>
        <dbReference type="EMBL" id="MDB7982730.1"/>
    </source>
</evidence>